<keyword evidence="2" id="KW-1185">Reference proteome</keyword>
<proteinExistence type="predicted"/>
<evidence type="ECO:0000313" key="2">
    <source>
        <dbReference type="Proteomes" id="UP001205486"/>
    </source>
</evidence>
<evidence type="ECO:0000313" key="1">
    <source>
        <dbReference type="EMBL" id="MCP1998658.1"/>
    </source>
</evidence>
<gene>
    <name evidence="1" type="ORF">J2S34_001080</name>
</gene>
<reference evidence="1" key="1">
    <citation type="submission" date="2022-03" db="EMBL/GenBank/DDBJ databases">
        <title>Interactions between chemoautotrophic and heterotrophic bacteria.</title>
        <authorList>
            <person name="Santoro A."/>
        </authorList>
    </citation>
    <scope>NUCLEOTIDE SEQUENCE</scope>
    <source>
        <strain evidence="1">Nb-106</strain>
    </source>
</reference>
<protein>
    <submittedName>
        <fullName evidence="1">Uncharacterized protein</fullName>
    </submittedName>
</protein>
<dbReference type="EMBL" id="JALJZS010000001">
    <property type="protein sequence ID" value="MCP1998658.1"/>
    <property type="molecule type" value="Genomic_DNA"/>
</dbReference>
<accession>A0ACC6AFP4</accession>
<name>A0ACC6AFP4_NITWI</name>
<organism evidence="1 2">
    <name type="scientific">Nitrobacter winogradskyi</name>
    <name type="common">Nitrobacter agilis</name>
    <dbReference type="NCBI Taxonomy" id="913"/>
    <lineage>
        <taxon>Bacteria</taxon>
        <taxon>Pseudomonadati</taxon>
        <taxon>Pseudomonadota</taxon>
        <taxon>Alphaproteobacteria</taxon>
        <taxon>Hyphomicrobiales</taxon>
        <taxon>Nitrobacteraceae</taxon>
        <taxon>Nitrobacter</taxon>
    </lineage>
</organism>
<comment type="caution">
    <text evidence="1">The sequence shown here is derived from an EMBL/GenBank/DDBJ whole genome shotgun (WGS) entry which is preliminary data.</text>
</comment>
<sequence>MLTTEPGLARNFLNIALGGFGVLVAVLIGVALG</sequence>
<dbReference type="Proteomes" id="UP001205486">
    <property type="component" value="Unassembled WGS sequence"/>
</dbReference>